<dbReference type="GO" id="GO:0032991">
    <property type="term" value="C:protein-containing complex"/>
    <property type="evidence" value="ECO:0007669"/>
    <property type="project" value="UniProtKB-ARBA"/>
</dbReference>
<protein>
    <recommendedName>
        <fullName evidence="6">Inter-alpha-trypsin inhibitor heavy chain H4-like</fullName>
    </recommendedName>
</protein>
<feature type="domain" description="VIT" evidence="3">
    <location>
        <begin position="17"/>
        <end position="146"/>
    </location>
</feature>
<evidence type="ECO:0000259" key="3">
    <source>
        <dbReference type="PROSITE" id="PS51468"/>
    </source>
</evidence>
<dbReference type="PROSITE" id="PS51468">
    <property type="entry name" value="VIT"/>
    <property type="match status" value="1"/>
</dbReference>
<dbReference type="Pfam" id="PF08487">
    <property type="entry name" value="VIT"/>
    <property type="match status" value="1"/>
</dbReference>
<feature type="signal peptide" evidence="1">
    <location>
        <begin position="1"/>
        <end position="19"/>
    </location>
</feature>
<sequence length="863" mass="95337">MKYLIVSLILALMLKQNKAGKCETERNADDPKIYYLHVKSNIDNRYATTTVVSKIVNPANRSQEVFFNMNLPETAYIHSFIMEIDGVEYEAYIKEKEEAKKIYNEAVSSGHSAGHVAVSSRDSNQFKISVNVEKEGKVKFTLKYEELLERALSQYKHVINLNPGQTVQDLKVEVNISEPSEIKNLFVPEIKVSNEIDNEVKENKNVEIIRPNGNNAIIRYAPSVEDQENTGGKCFQGQFIVEYDVDSIQPCGDVLVYDGYFVHFYAPKGLPPLRKLVVFVLDLSGSMYGRKLEQMKQAMSTILDELNENDYFTIVDFSFSVTVHNLDSAPASAVISPHTWYREEDAEKNLPSATDVQQAYPASKHYVDKAKEVVSKMSAGGGTNIYDALKTGIRISHEALNKVKTDKGITVIEPLIMFLTDGEPTVGTTDLNKINQMVNELNLPRTTLFSLGFGSGADMNFLKKLSLRNSGFARKIYEASDAALQLKNFYKQISSPLLSNVTFTYLHDQVLDDSLTKKFFPILFHGSELVVAGKVAENNKTFQSNIESVSQNGTEKCSSKSLEKSVDDSIVSSKDKDSVVEEAGPLERLWAYLTVKQLLEEKEKVEEEDASKEKIEEIKKKALNLALKYKFVTSLTSLVVVKPNETDSLSDPNGAPEPYPYPLPSYGQPSSSHHLLSVAPRSGIRNRISFGGGGGVAFSSASAAFPAAPMVPAPLGPAPIYTSILPLYRPTTPALYRLTTTTVAATTEAEEEDATVMPNDLTLSDLQWLNDVLDADNKTVTIPYGNSNSSFTILSNPSNATYESCTTKTKEDGKCTHLVNCILPEILSTLKEYLDRFCPIEGGYAGICCPDGYLSQPGTSPSG</sequence>
<evidence type="ECO:0000256" key="1">
    <source>
        <dbReference type="SAM" id="SignalP"/>
    </source>
</evidence>
<keyword evidence="5" id="KW-1185">Reference proteome</keyword>
<dbReference type="SMART" id="SM00609">
    <property type="entry name" value="VIT"/>
    <property type="match status" value="1"/>
</dbReference>
<dbReference type="SUPFAM" id="SSF53300">
    <property type="entry name" value="vWA-like"/>
    <property type="match status" value="1"/>
</dbReference>
<dbReference type="PROSITE" id="PS50234">
    <property type="entry name" value="VWFA"/>
    <property type="match status" value="1"/>
</dbReference>
<dbReference type="Gene3D" id="3.40.50.410">
    <property type="entry name" value="von Willebrand factor, type A domain"/>
    <property type="match status" value="1"/>
</dbReference>
<dbReference type="SMART" id="SM00327">
    <property type="entry name" value="VWA"/>
    <property type="match status" value="1"/>
</dbReference>
<evidence type="ECO:0000313" key="4">
    <source>
        <dbReference type="EMBL" id="KAK9513001.1"/>
    </source>
</evidence>
<feature type="chain" id="PRO_5043418667" description="Inter-alpha-trypsin inhibitor heavy chain H4-like" evidence="1">
    <location>
        <begin position="20"/>
        <end position="863"/>
    </location>
</feature>
<dbReference type="PANTHER" id="PTHR10338:SF108">
    <property type="entry name" value="INTER-ALPHA-TRYPSIN INHIBITOR HEAVY CHAIN H4-LIKE PROTEIN"/>
    <property type="match status" value="1"/>
</dbReference>
<evidence type="ECO:0000259" key="2">
    <source>
        <dbReference type="PROSITE" id="PS50234"/>
    </source>
</evidence>
<evidence type="ECO:0008006" key="6">
    <source>
        <dbReference type="Google" id="ProtNLM"/>
    </source>
</evidence>
<comment type="caution">
    <text evidence="4">The sequence shown here is derived from an EMBL/GenBank/DDBJ whole genome shotgun (WGS) entry which is preliminary data.</text>
</comment>
<proteinExistence type="predicted"/>
<dbReference type="EMBL" id="JAPXFL010000001">
    <property type="protein sequence ID" value="KAK9513001.1"/>
    <property type="molecule type" value="Genomic_DNA"/>
</dbReference>
<dbReference type="PANTHER" id="PTHR10338">
    <property type="entry name" value="INTER-ALPHA-TRYPSIN INHIBITOR HEAVY CHAIN FAMILY MEMBER"/>
    <property type="match status" value="1"/>
</dbReference>
<feature type="domain" description="VWFA" evidence="2">
    <location>
        <begin position="276"/>
        <end position="493"/>
    </location>
</feature>
<dbReference type="InterPro" id="IPR036465">
    <property type="entry name" value="vWFA_dom_sf"/>
</dbReference>
<dbReference type="InterPro" id="IPR013694">
    <property type="entry name" value="VIT"/>
</dbReference>
<evidence type="ECO:0000313" key="5">
    <source>
        <dbReference type="Proteomes" id="UP001461498"/>
    </source>
</evidence>
<dbReference type="Pfam" id="PF13519">
    <property type="entry name" value="VWA_2"/>
    <property type="match status" value="1"/>
</dbReference>
<accession>A0AAW1DQF9</accession>
<dbReference type="Pfam" id="PF00092">
    <property type="entry name" value="VWA"/>
    <property type="match status" value="1"/>
</dbReference>
<reference evidence="4 5" key="1">
    <citation type="submission" date="2022-12" db="EMBL/GenBank/DDBJ databases">
        <title>Chromosome-level genome assembly of true bugs.</title>
        <authorList>
            <person name="Ma L."/>
            <person name="Li H."/>
        </authorList>
    </citation>
    <scope>NUCLEOTIDE SEQUENCE [LARGE SCALE GENOMIC DNA]</scope>
    <source>
        <strain evidence="4">Lab_2022b</strain>
    </source>
</reference>
<dbReference type="InterPro" id="IPR002035">
    <property type="entry name" value="VWF_A"/>
</dbReference>
<name>A0AAW1DQF9_9HEMI</name>
<keyword evidence="1" id="KW-0732">Signal</keyword>
<dbReference type="AlphaFoldDB" id="A0AAW1DQF9"/>
<gene>
    <name evidence="4" type="ORF">O3M35_001294</name>
</gene>
<dbReference type="InterPro" id="IPR050934">
    <property type="entry name" value="ITIH"/>
</dbReference>
<organism evidence="4 5">
    <name type="scientific">Rhynocoris fuscipes</name>
    <dbReference type="NCBI Taxonomy" id="488301"/>
    <lineage>
        <taxon>Eukaryota</taxon>
        <taxon>Metazoa</taxon>
        <taxon>Ecdysozoa</taxon>
        <taxon>Arthropoda</taxon>
        <taxon>Hexapoda</taxon>
        <taxon>Insecta</taxon>
        <taxon>Pterygota</taxon>
        <taxon>Neoptera</taxon>
        <taxon>Paraneoptera</taxon>
        <taxon>Hemiptera</taxon>
        <taxon>Heteroptera</taxon>
        <taxon>Panheteroptera</taxon>
        <taxon>Cimicomorpha</taxon>
        <taxon>Reduviidae</taxon>
        <taxon>Harpactorinae</taxon>
        <taxon>Harpactorini</taxon>
        <taxon>Rhynocoris</taxon>
    </lineage>
</organism>
<dbReference type="Proteomes" id="UP001461498">
    <property type="component" value="Unassembled WGS sequence"/>
</dbReference>